<dbReference type="RefSeq" id="WP_264792371.1">
    <property type="nucleotide sequence ID" value="NZ_AP026867.1"/>
</dbReference>
<dbReference type="AlphaFoldDB" id="A0A915YDN2"/>
<gene>
    <name evidence="1" type="ORF">AsAng_0018790</name>
</gene>
<name>A0A915YDN2_9BACT</name>
<protein>
    <submittedName>
        <fullName evidence="1">Uncharacterized protein</fullName>
    </submittedName>
</protein>
<evidence type="ECO:0000313" key="2">
    <source>
        <dbReference type="Proteomes" id="UP001060919"/>
    </source>
</evidence>
<reference evidence="1" key="1">
    <citation type="submission" date="2022-09" db="EMBL/GenBank/DDBJ databases">
        <title>Aureispira anguillicida sp. nov., isolated from Leptocephalus of Japanese eel Anguilla japonica.</title>
        <authorList>
            <person name="Yuasa K."/>
            <person name="Mekata T."/>
            <person name="Ikunari K."/>
        </authorList>
    </citation>
    <scope>NUCLEOTIDE SEQUENCE</scope>
    <source>
        <strain evidence="1">EL160426</strain>
    </source>
</reference>
<dbReference type="Proteomes" id="UP001060919">
    <property type="component" value="Chromosome"/>
</dbReference>
<dbReference type="EMBL" id="AP026867">
    <property type="protein sequence ID" value="BDS11168.1"/>
    <property type="molecule type" value="Genomic_DNA"/>
</dbReference>
<organism evidence="1 2">
    <name type="scientific">Aureispira anguillae</name>
    <dbReference type="NCBI Taxonomy" id="2864201"/>
    <lineage>
        <taxon>Bacteria</taxon>
        <taxon>Pseudomonadati</taxon>
        <taxon>Bacteroidota</taxon>
        <taxon>Saprospiria</taxon>
        <taxon>Saprospirales</taxon>
        <taxon>Saprospiraceae</taxon>
        <taxon>Aureispira</taxon>
    </lineage>
</organism>
<sequence length="87" mass="10000">MTKAPIYYYDFYVGVPNSQSKAWKYQALKLAAHDPEMAVYTKLLLYIGSNPPRTRVFNLKGHNTDLLYNASFSVRLIVEFELAHIEG</sequence>
<proteinExistence type="predicted"/>
<keyword evidence="2" id="KW-1185">Reference proteome</keyword>
<accession>A0A915YDN2</accession>
<dbReference type="KEGG" id="aup:AsAng_0018790"/>
<evidence type="ECO:0000313" key="1">
    <source>
        <dbReference type="EMBL" id="BDS11168.1"/>
    </source>
</evidence>